<keyword evidence="1" id="KW-1133">Transmembrane helix</keyword>
<sequence>MYTSFEYYYFVITELCPMILITAGQIIRKSQFYKSFSNLAQ</sequence>
<evidence type="ECO:0000256" key="1">
    <source>
        <dbReference type="SAM" id="Phobius"/>
    </source>
</evidence>
<accession>A0A087UMR9</accession>
<feature type="transmembrane region" description="Helical" evidence="1">
    <location>
        <begin position="6"/>
        <end position="27"/>
    </location>
</feature>
<dbReference type="AlphaFoldDB" id="A0A087UMR9"/>
<keyword evidence="3" id="KW-1185">Reference proteome</keyword>
<dbReference type="EMBL" id="KK120609">
    <property type="protein sequence ID" value="KFM78658.1"/>
    <property type="molecule type" value="Genomic_DNA"/>
</dbReference>
<organism evidence="2 3">
    <name type="scientific">Stegodyphus mimosarum</name>
    <name type="common">African social velvet spider</name>
    <dbReference type="NCBI Taxonomy" id="407821"/>
    <lineage>
        <taxon>Eukaryota</taxon>
        <taxon>Metazoa</taxon>
        <taxon>Ecdysozoa</taxon>
        <taxon>Arthropoda</taxon>
        <taxon>Chelicerata</taxon>
        <taxon>Arachnida</taxon>
        <taxon>Araneae</taxon>
        <taxon>Araneomorphae</taxon>
        <taxon>Entelegynae</taxon>
        <taxon>Eresoidea</taxon>
        <taxon>Eresidae</taxon>
        <taxon>Stegodyphus</taxon>
    </lineage>
</organism>
<evidence type="ECO:0000313" key="3">
    <source>
        <dbReference type="Proteomes" id="UP000054359"/>
    </source>
</evidence>
<keyword evidence="1" id="KW-0812">Transmembrane</keyword>
<reference evidence="2 3" key="1">
    <citation type="submission" date="2013-11" db="EMBL/GenBank/DDBJ databases">
        <title>Genome sequencing of Stegodyphus mimosarum.</title>
        <authorList>
            <person name="Bechsgaard J."/>
        </authorList>
    </citation>
    <scope>NUCLEOTIDE SEQUENCE [LARGE SCALE GENOMIC DNA]</scope>
</reference>
<gene>
    <name evidence="2" type="ORF">X975_13153</name>
</gene>
<dbReference type="Proteomes" id="UP000054359">
    <property type="component" value="Unassembled WGS sequence"/>
</dbReference>
<proteinExistence type="predicted"/>
<evidence type="ECO:0000313" key="2">
    <source>
        <dbReference type="EMBL" id="KFM78658.1"/>
    </source>
</evidence>
<name>A0A087UMR9_STEMI</name>
<keyword evidence="1" id="KW-0472">Membrane</keyword>
<protein>
    <submittedName>
        <fullName evidence="2">Uncharacterized protein</fullName>
    </submittedName>
</protein>
<feature type="non-terminal residue" evidence="2">
    <location>
        <position position="41"/>
    </location>
</feature>